<evidence type="ECO:0000313" key="5">
    <source>
        <dbReference type="EMBL" id="KKK78320.1"/>
    </source>
</evidence>
<feature type="domain" description="Phage capsid-like C-terminal" evidence="4">
    <location>
        <begin position="1"/>
        <end position="197"/>
    </location>
</feature>
<dbReference type="EMBL" id="LAZR01054543">
    <property type="protein sequence ID" value="KKK78320.1"/>
    <property type="molecule type" value="Genomic_DNA"/>
</dbReference>
<dbReference type="SUPFAM" id="SSF56563">
    <property type="entry name" value="Major capsid protein gp5"/>
    <property type="match status" value="1"/>
</dbReference>
<comment type="caution">
    <text evidence="5">The sequence shown here is derived from an EMBL/GenBank/DDBJ whole genome shotgun (WGS) entry which is preliminary data.</text>
</comment>
<reference evidence="5" key="1">
    <citation type="journal article" date="2015" name="Nature">
        <title>Complex archaea that bridge the gap between prokaryotes and eukaryotes.</title>
        <authorList>
            <person name="Spang A."/>
            <person name="Saw J.H."/>
            <person name="Jorgensen S.L."/>
            <person name="Zaremba-Niedzwiedzka K."/>
            <person name="Martijn J."/>
            <person name="Lind A.E."/>
            <person name="van Eijk R."/>
            <person name="Schleper C."/>
            <person name="Guy L."/>
            <person name="Ettema T.J."/>
        </authorList>
    </citation>
    <scope>NUCLEOTIDE SEQUENCE</scope>
</reference>
<gene>
    <name evidence="5" type="ORF">LCGC14_2844730</name>
</gene>
<proteinExistence type="predicted"/>
<evidence type="ECO:0000256" key="3">
    <source>
        <dbReference type="SAM" id="MobiDB-lite"/>
    </source>
</evidence>
<dbReference type="GO" id="GO:0044423">
    <property type="term" value="C:virion component"/>
    <property type="evidence" value="ECO:0007669"/>
    <property type="project" value="UniProtKB-KW"/>
</dbReference>
<feature type="region of interest" description="Disordered" evidence="3">
    <location>
        <begin position="202"/>
        <end position="224"/>
    </location>
</feature>
<evidence type="ECO:0000256" key="1">
    <source>
        <dbReference type="ARBA" id="ARBA00004328"/>
    </source>
</evidence>
<dbReference type="InterPro" id="IPR024455">
    <property type="entry name" value="Phage_capsid"/>
</dbReference>
<sequence length="224" mass="23933">AFARKLDKAVLFGGADWSTSWNSPTGPVDGSVWEVLKTAGGIFEEDATPDDAELLELITGTGLVARDGALSFIEENGYDPDLALMRAPFRARLRNLKDLDGRYVYGDAVKAGVPAQVFGIDLQSVATKGGRIPAAKANLIFGDWAQAYLLTKQEIKYKVFDQGVITDGAGAVTYSLMENDMIALRMTARVAFKIIADDTADGETVDSSSEIPFATVSPENASTA</sequence>
<accession>A0A0F8YWS5</accession>
<comment type="subcellular location">
    <subcellularLocation>
        <location evidence="1">Virion</location>
    </subcellularLocation>
</comment>
<protein>
    <recommendedName>
        <fullName evidence="4">Phage capsid-like C-terminal domain-containing protein</fullName>
    </recommendedName>
</protein>
<evidence type="ECO:0000256" key="2">
    <source>
        <dbReference type="ARBA" id="ARBA00022844"/>
    </source>
</evidence>
<dbReference type="InterPro" id="IPR054612">
    <property type="entry name" value="Phage_capsid-like_C"/>
</dbReference>
<name>A0A0F8YWS5_9ZZZZ</name>
<evidence type="ECO:0000259" key="4">
    <source>
        <dbReference type="Pfam" id="PF05065"/>
    </source>
</evidence>
<organism evidence="5">
    <name type="scientific">marine sediment metagenome</name>
    <dbReference type="NCBI Taxonomy" id="412755"/>
    <lineage>
        <taxon>unclassified sequences</taxon>
        <taxon>metagenomes</taxon>
        <taxon>ecological metagenomes</taxon>
    </lineage>
</organism>
<feature type="non-terminal residue" evidence="5">
    <location>
        <position position="1"/>
    </location>
</feature>
<keyword evidence="2" id="KW-0946">Virion</keyword>
<dbReference type="NCBIfam" id="TIGR01554">
    <property type="entry name" value="major_cap_HK97"/>
    <property type="match status" value="1"/>
</dbReference>
<dbReference type="AlphaFoldDB" id="A0A0F8YWS5"/>
<dbReference type="Gene3D" id="3.30.2320.10">
    <property type="entry name" value="hypothetical protein PF0899 domain"/>
    <property type="match status" value="1"/>
</dbReference>
<dbReference type="Pfam" id="PF05065">
    <property type="entry name" value="Phage_capsid"/>
    <property type="match status" value="1"/>
</dbReference>